<dbReference type="Proteomes" id="UP000623678">
    <property type="component" value="Unassembled WGS sequence"/>
</dbReference>
<protein>
    <submittedName>
        <fullName evidence="2">Uncharacterized protein</fullName>
    </submittedName>
</protein>
<evidence type="ECO:0000313" key="3">
    <source>
        <dbReference type="Proteomes" id="UP000623678"/>
    </source>
</evidence>
<organism evidence="2 3">
    <name type="scientific">Youxingia wuxianensis</name>
    <dbReference type="NCBI Taxonomy" id="2763678"/>
    <lineage>
        <taxon>Bacteria</taxon>
        <taxon>Bacillati</taxon>
        <taxon>Bacillota</taxon>
        <taxon>Clostridia</taxon>
        <taxon>Eubacteriales</taxon>
        <taxon>Oscillospiraceae</taxon>
        <taxon>Youxingia</taxon>
    </lineage>
</organism>
<dbReference type="AlphaFoldDB" id="A0A926IIL1"/>
<sequence length="117" mass="12878">MPQETMNTATGSSQPENMNEFYRESFSHALQEAVGYYVTCEFLIGTSNLVVKSGIIYVVGNNFISLEDPDTGNVTICDIYSLKFATIYETRSRPENLPQQRPGMGGNIPSGGGRWNG</sequence>
<feature type="region of interest" description="Disordered" evidence="1">
    <location>
        <begin position="93"/>
        <end position="117"/>
    </location>
</feature>
<gene>
    <name evidence="2" type="ORF">H8705_12860</name>
</gene>
<keyword evidence="3" id="KW-1185">Reference proteome</keyword>
<proteinExistence type="predicted"/>
<feature type="compositionally biased region" description="Gly residues" evidence="1">
    <location>
        <begin position="103"/>
        <end position="117"/>
    </location>
</feature>
<accession>A0A926IIL1</accession>
<dbReference type="RefSeq" id="WP_262396191.1">
    <property type="nucleotide sequence ID" value="NZ_JACRTD010000012.1"/>
</dbReference>
<dbReference type="EMBL" id="JACRTD010000012">
    <property type="protein sequence ID" value="MBC8586471.1"/>
    <property type="molecule type" value="Genomic_DNA"/>
</dbReference>
<evidence type="ECO:0000313" key="2">
    <source>
        <dbReference type="EMBL" id="MBC8586471.1"/>
    </source>
</evidence>
<name>A0A926IIL1_9FIRM</name>
<comment type="caution">
    <text evidence="2">The sequence shown here is derived from an EMBL/GenBank/DDBJ whole genome shotgun (WGS) entry which is preliminary data.</text>
</comment>
<reference evidence="2" key="1">
    <citation type="submission" date="2020-08" db="EMBL/GenBank/DDBJ databases">
        <title>Genome public.</title>
        <authorList>
            <person name="Liu C."/>
            <person name="Sun Q."/>
        </authorList>
    </citation>
    <scope>NUCLEOTIDE SEQUENCE</scope>
    <source>
        <strain evidence="2">NSJ-64</strain>
    </source>
</reference>
<evidence type="ECO:0000256" key="1">
    <source>
        <dbReference type="SAM" id="MobiDB-lite"/>
    </source>
</evidence>